<dbReference type="PROSITE" id="PS50835">
    <property type="entry name" value="IG_LIKE"/>
    <property type="match status" value="2"/>
</dbReference>
<feature type="chain" id="PRO_5015910664" description="Basigin" evidence="23">
    <location>
        <begin position="19"/>
        <end position="385"/>
    </location>
</feature>
<dbReference type="CTD" id="682"/>
<evidence type="ECO:0000256" key="11">
    <source>
        <dbReference type="ARBA" id="ARBA00023035"/>
    </source>
</evidence>
<dbReference type="AlphaFoldDB" id="A0A2Y9DPM6"/>
<keyword evidence="10 22" id="KW-1133">Transmembrane helix</keyword>
<comment type="subcellular location">
    <subcellularLocation>
        <location evidence="18">Basolateral cell membrane</location>
        <topology evidence="18">Single-pass type I membrane protein</topology>
    </subcellularLocation>
    <subcellularLocation>
        <location evidence="3">Cell projection</location>
        <location evidence="3">Cilium</location>
        <location evidence="3">Photoreceptor outer segment</location>
    </subcellularLocation>
    <subcellularLocation>
        <location evidence="1">Endoplasmic reticulum membrane</location>
        <topology evidence="1">Single-pass type I membrane protein</topology>
    </subcellularLocation>
    <subcellularLocation>
        <location evidence="2">Photoreceptor inner segment</location>
    </subcellularLocation>
</comment>
<evidence type="ECO:0000259" key="24">
    <source>
        <dbReference type="PROSITE" id="PS50835"/>
    </source>
</evidence>
<name>A0A2Y9DPM6_TRIMA</name>
<evidence type="ECO:0000256" key="23">
    <source>
        <dbReference type="SAM" id="SignalP"/>
    </source>
</evidence>
<dbReference type="FunFam" id="2.60.40.10:FF:000387">
    <property type="entry name" value="Neuroplastin b"/>
    <property type="match status" value="1"/>
</dbReference>
<dbReference type="GeneID" id="101358758"/>
<keyword evidence="25" id="KW-1185">Reference proteome</keyword>
<keyword evidence="4" id="KW-1003">Cell membrane</keyword>
<evidence type="ECO:0000256" key="7">
    <source>
        <dbReference type="ARBA" id="ARBA00022729"/>
    </source>
</evidence>
<keyword evidence="14" id="KW-0675">Receptor</keyword>
<dbReference type="InterPro" id="IPR003598">
    <property type="entry name" value="Ig_sub2"/>
</dbReference>
<evidence type="ECO:0000256" key="16">
    <source>
        <dbReference type="ARBA" id="ARBA00023273"/>
    </source>
</evidence>
<keyword evidence="6 22" id="KW-0812">Transmembrane</keyword>
<dbReference type="GO" id="GO:0016323">
    <property type="term" value="C:basolateral plasma membrane"/>
    <property type="evidence" value="ECO:0007669"/>
    <property type="project" value="UniProtKB-SubCell"/>
</dbReference>
<feature type="domain" description="Ig-like" evidence="24">
    <location>
        <begin position="37"/>
        <end position="120"/>
    </location>
</feature>
<dbReference type="GO" id="GO:0005789">
    <property type="term" value="C:endoplasmic reticulum membrane"/>
    <property type="evidence" value="ECO:0007669"/>
    <property type="project" value="UniProtKB-SubCell"/>
</dbReference>
<feature type="transmembrane region" description="Helical" evidence="22">
    <location>
        <begin position="324"/>
        <end position="345"/>
    </location>
</feature>
<dbReference type="GO" id="GO:0005537">
    <property type="term" value="F:D-mannose binding"/>
    <property type="evidence" value="ECO:0007669"/>
    <property type="project" value="UniProtKB-KW"/>
</dbReference>
<sequence>MAAALLVVLAAALLGVEGVSGAAGFLRSPLSQEHRPGDHVELHCEAVGSPVPEIQWWFEGAVPDTPCTQLWDGARQDRVHIHATYRQHAASTLSIAGLTADDVGIYECRASNDPDRNHLTRAPRLRWVRAQASVLVREQGGVSTSVDDFGPKTRLSCTLNSSTTAIEGHRWMRGDKVLKEDTLPDLTTEFEVDSDDKAGKYHCVFLPEVAGRASINVQGLPRVIAVKKSEHANEGENIVLKCKSDSFPPVTNWVWFKKTNAEEQVIMNGSQSRFLVSSSETRSELHITNLDMSTDPGTYVCNGTNAQGTSHAAVTLRVRSRLAALWPFLGIVAEVLVLVTIIFIYEKRWKPEEVLDDEDMGSTPLKSSAHHVNDKDKHIRQRNAN</sequence>
<keyword evidence="13" id="KW-1015">Disulfide bond</keyword>
<keyword evidence="15" id="KW-0325">Glycoprotein</keyword>
<dbReference type="Pfam" id="PF13927">
    <property type="entry name" value="Ig_3"/>
    <property type="match status" value="2"/>
</dbReference>
<reference evidence="26" key="1">
    <citation type="submission" date="2025-08" db="UniProtKB">
        <authorList>
            <consortium name="RefSeq"/>
        </authorList>
    </citation>
    <scope>IDENTIFICATION</scope>
</reference>
<evidence type="ECO:0000256" key="4">
    <source>
        <dbReference type="ARBA" id="ARBA00022475"/>
    </source>
</evidence>
<dbReference type="Proteomes" id="UP000248480">
    <property type="component" value="Unplaced"/>
</dbReference>
<feature type="signal peptide" evidence="23">
    <location>
        <begin position="1"/>
        <end position="18"/>
    </location>
</feature>
<protein>
    <recommendedName>
        <fullName evidence="19">Basigin</fullName>
    </recommendedName>
</protein>
<dbReference type="GO" id="GO:0098632">
    <property type="term" value="F:cell-cell adhesion mediator activity"/>
    <property type="evidence" value="ECO:0007669"/>
    <property type="project" value="TreeGrafter"/>
</dbReference>
<accession>A0A2Y9DPM6</accession>
<dbReference type="SUPFAM" id="SSF48726">
    <property type="entry name" value="Immunoglobulin"/>
    <property type="match status" value="2"/>
</dbReference>
<dbReference type="KEGG" id="tmu:101358758"/>
<dbReference type="InterPro" id="IPR036179">
    <property type="entry name" value="Ig-like_dom_sf"/>
</dbReference>
<evidence type="ECO:0000256" key="15">
    <source>
        <dbReference type="ARBA" id="ARBA00023180"/>
    </source>
</evidence>
<dbReference type="GO" id="GO:0007156">
    <property type="term" value="P:homophilic cell adhesion via plasma membrane adhesion molecules"/>
    <property type="evidence" value="ECO:0007669"/>
    <property type="project" value="TreeGrafter"/>
</dbReference>
<evidence type="ECO:0000256" key="19">
    <source>
        <dbReference type="ARBA" id="ARBA00023876"/>
    </source>
</evidence>
<evidence type="ECO:0000256" key="8">
    <source>
        <dbReference type="ARBA" id="ARBA00022734"/>
    </source>
</evidence>
<evidence type="ECO:0000256" key="3">
    <source>
        <dbReference type="ARBA" id="ARBA00004504"/>
    </source>
</evidence>
<evidence type="ECO:0000256" key="14">
    <source>
        <dbReference type="ARBA" id="ARBA00023170"/>
    </source>
</evidence>
<dbReference type="GO" id="GO:0070593">
    <property type="term" value="P:dendrite self-avoidance"/>
    <property type="evidence" value="ECO:0007669"/>
    <property type="project" value="TreeGrafter"/>
</dbReference>
<dbReference type="RefSeq" id="XP_004378590.1">
    <property type="nucleotide sequence ID" value="XM_004378533.2"/>
</dbReference>
<evidence type="ECO:0000256" key="10">
    <source>
        <dbReference type="ARBA" id="ARBA00022989"/>
    </source>
</evidence>
<dbReference type="InterPro" id="IPR007110">
    <property type="entry name" value="Ig-like_dom"/>
</dbReference>
<organism evidence="25 26">
    <name type="scientific">Trichechus manatus latirostris</name>
    <name type="common">Florida manatee</name>
    <dbReference type="NCBI Taxonomy" id="127582"/>
    <lineage>
        <taxon>Eukaryota</taxon>
        <taxon>Metazoa</taxon>
        <taxon>Chordata</taxon>
        <taxon>Craniata</taxon>
        <taxon>Vertebrata</taxon>
        <taxon>Euteleostomi</taxon>
        <taxon>Mammalia</taxon>
        <taxon>Eutheria</taxon>
        <taxon>Afrotheria</taxon>
        <taxon>Sirenia</taxon>
        <taxon>Trichechidae</taxon>
        <taxon>Trichechus</taxon>
    </lineage>
</organism>
<dbReference type="FunFam" id="2.60.40.10:FF:000291">
    <property type="entry name" value="Neuroplastin b"/>
    <property type="match status" value="1"/>
</dbReference>
<evidence type="ECO:0000256" key="20">
    <source>
        <dbReference type="ARBA" id="ARBA00066216"/>
    </source>
</evidence>
<evidence type="ECO:0000256" key="6">
    <source>
        <dbReference type="ARBA" id="ARBA00022692"/>
    </source>
</evidence>
<comment type="subunit">
    <text evidence="20">Interacts with SLC16A6; this interaction mediates targeting to the plasma membrane.</text>
</comment>
<dbReference type="SMART" id="SM00408">
    <property type="entry name" value="IGc2"/>
    <property type="match status" value="2"/>
</dbReference>
<evidence type="ECO:0000256" key="2">
    <source>
        <dbReference type="ARBA" id="ARBA00004437"/>
    </source>
</evidence>
<keyword evidence="8" id="KW-0430">Lectin</keyword>
<evidence type="ECO:0000256" key="12">
    <source>
        <dbReference type="ARBA" id="ARBA00023136"/>
    </source>
</evidence>
<evidence type="ECO:0000256" key="9">
    <source>
        <dbReference type="ARBA" id="ARBA00022824"/>
    </source>
</evidence>
<keyword evidence="5" id="KW-0597">Phosphoprotein</keyword>
<dbReference type="InterPro" id="IPR003599">
    <property type="entry name" value="Ig_sub"/>
</dbReference>
<dbReference type="FunCoup" id="A0A2Y9DPM6">
    <property type="interactions" value="1307"/>
</dbReference>
<keyword evidence="17" id="KW-0393">Immunoglobulin domain</keyword>
<evidence type="ECO:0000256" key="1">
    <source>
        <dbReference type="ARBA" id="ARBA00004115"/>
    </source>
</evidence>
<evidence type="ECO:0000313" key="26">
    <source>
        <dbReference type="RefSeq" id="XP_004378590.1"/>
    </source>
</evidence>
<dbReference type="InParanoid" id="A0A2Y9DPM6"/>
<dbReference type="GO" id="GO:0030424">
    <property type="term" value="C:axon"/>
    <property type="evidence" value="ECO:0007669"/>
    <property type="project" value="TreeGrafter"/>
</dbReference>
<gene>
    <name evidence="26" type="primary">BSG</name>
</gene>
<keyword evidence="9" id="KW-0256">Endoplasmic reticulum</keyword>
<dbReference type="GO" id="GO:0001917">
    <property type="term" value="C:photoreceptor inner segment"/>
    <property type="evidence" value="ECO:0007669"/>
    <property type="project" value="UniProtKB-SubCell"/>
</dbReference>
<keyword evidence="7 23" id="KW-0732">Signal</keyword>
<feature type="domain" description="Ig-like" evidence="24">
    <location>
        <begin position="221"/>
        <end position="315"/>
    </location>
</feature>
<dbReference type="SMART" id="SM00409">
    <property type="entry name" value="IG"/>
    <property type="match status" value="2"/>
</dbReference>
<dbReference type="FunFam" id="2.60.40.10:FF:001329">
    <property type="entry name" value="Basigin"/>
    <property type="match status" value="1"/>
</dbReference>
<evidence type="ECO:0000256" key="21">
    <source>
        <dbReference type="SAM" id="MobiDB-lite"/>
    </source>
</evidence>
<dbReference type="OrthoDB" id="5970915at2759"/>
<dbReference type="InterPro" id="IPR013783">
    <property type="entry name" value="Ig-like_fold"/>
</dbReference>
<dbReference type="Gene3D" id="2.60.40.10">
    <property type="entry name" value="Immunoglobulins"/>
    <property type="match status" value="3"/>
</dbReference>
<dbReference type="GO" id="GO:0001750">
    <property type="term" value="C:photoreceptor outer segment"/>
    <property type="evidence" value="ECO:0007669"/>
    <property type="project" value="UniProtKB-SubCell"/>
</dbReference>
<keyword evidence="16" id="KW-0966">Cell projection</keyword>
<dbReference type="PANTHER" id="PTHR10075:SF107">
    <property type="entry name" value="BASIGIN"/>
    <property type="match status" value="1"/>
</dbReference>
<dbReference type="GO" id="GO:0007411">
    <property type="term" value="P:axon guidance"/>
    <property type="evidence" value="ECO:0007669"/>
    <property type="project" value="TreeGrafter"/>
</dbReference>
<dbReference type="PANTHER" id="PTHR10075">
    <property type="entry name" value="BASIGIN RELATED"/>
    <property type="match status" value="1"/>
</dbReference>
<keyword evidence="11" id="KW-0465">Mannose-binding</keyword>
<evidence type="ECO:0000313" key="25">
    <source>
        <dbReference type="Proteomes" id="UP000248480"/>
    </source>
</evidence>
<evidence type="ECO:0000256" key="18">
    <source>
        <dbReference type="ARBA" id="ARBA00023768"/>
    </source>
</evidence>
<evidence type="ECO:0000256" key="17">
    <source>
        <dbReference type="ARBA" id="ARBA00023319"/>
    </source>
</evidence>
<dbReference type="STRING" id="127582.A0A2Y9DPM6"/>
<evidence type="ECO:0000256" key="13">
    <source>
        <dbReference type="ARBA" id="ARBA00023157"/>
    </source>
</evidence>
<evidence type="ECO:0000256" key="5">
    <source>
        <dbReference type="ARBA" id="ARBA00022553"/>
    </source>
</evidence>
<keyword evidence="12 22" id="KW-0472">Membrane</keyword>
<proteinExistence type="predicted"/>
<evidence type="ECO:0000256" key="22">
    <source>
        <dbReference type="SAM" id="Phobius"/>
    </source>
</evidence>
<feature type="region of interest" description="Disordered" evidence="21">
    <location>
        <begin position="358"/>
        <end position="385"/>
    </location>
</feature>